<dbReference type="GO" id="GO:0005886">
    <property type="term" value="C:plasma membrane"/>
    <property type="evidence" value="ECO:0007669"/>
    <property type="project" value="UniProtKB-SubCell"/>
</dbReference>
<keyword evidence="6 12" id="KW-0812">Transmembrane</keyword>
<dbReference type="GO" id="GO:0000155">
    <property type="term" value="F:phosphorelay sensor kinase activity"/>
    <property type="evidence" value="ECO:0007669"/>
    <property type="project" value="InterPro"/>
</dbReference>
<dbReference type="InterPro" id="IPR005467">
    <property type="entry name" value="His_kinase_dom"/>
</dbReference>
<keyword evidence="9" id="KW-0902">Two-component regulatory system</keyword>
<keyword evidence="10 12" id="KW-0472">Membrane</keyword>
<comment type="subcellular location">
    <subcellularLocation>
        <location evidence="2">Cell membrane</location>
    </subcellularLocation>
</comment>
<feature type="transmembrane region" description="Helical" evidence="12">
    <location>
        <begin position="88"/>
        <end position="110"/>
    </location>
</feature>
<dbReference type="AlphaFoldDB" id="J1HMW0"/>
<protein>
    <recommendedName>
        <fullName evidence="3">histidine kinase</fullName>
        <ecNumber evidence="3">2.7.13.3</ecNumber>
    </recommendedName>
</protein>
<dbReference type="SUPFAM" id="SSF47384">
    <property type="entry name" value="Homodimeric domain of signal transducing histidine kinase"/>
    <property type="match status" value="1"/>
</dbReference>
<dbReference type="Pfam" id="PF02518">
    <property type="entry name" value="HATPase_c"/>
    <property type="match status" value="1"/>
</dbReference>
<dbReference type="InterPro" id="IPR036890">
    <property type="entry name" value="HATPase_C_sf"/>
</dbReference>
<keyword evidence="8 12" id="KW-1133">Transmembrane helix</keyword>
<evidence type="ECO:0000256" key="11">
    <source>
        <dbReference type="SAM" id="MobiDB-lite"/>
    </source>
</evidence>
<dbReference type="CDD" id="cd00082">
    <property type="entry name" value="HisKA"/>
    <property type="match status" value="1"/>
</dbReference>
<evidence type="ECO:0000256" key="9">
    <source>
        <dbReference type="ARBA" id="ARBA00023012"/>
    </source>
</evidence>
<evidence type="ECO:0000256" key="6">
    <source>
        <dbReference type="ARBA" id="ARBA00022692"/>
    </source>
</evidence>
<keyword evidence="4" id="KW-0597">Phosphoprotein</keyword>
<reference evidence="15 16" key="1">
    <citation type="submission" date="2012-05" db="EMBL/GenBank/DDBJ databases">
        <authorList>
            <person name="Harkins D.M."/>
            <person name="Madupu R."/>
            <person name="Durkin A.S."/>
            <person name="Torralba M."/>
            <person name="Methe B."/>
            <person name="Sutton G.G."/>
            <person name="Nelson K.E."/>
        </authorList>
    </citation>
    <scope>NUCLEOTIDE SEQUENCE [LARGE SCALE GENOMIC DNA]</scope>
    <source>
        <strain evidence="15 16">F0489</strain>
    </source>
</reference>
<dbReference type="eggNOG" id="COG2205">
    <property type="taxonomic scope" value="Bacteria"/>
</dbReference>
<dbReference type="PRINTS" id="PR00344">
    <property type="entry name" value="BCTRLSENSOR"/>
</dbReference>
<dbReference type="CDD" id="cd06225">
    <property type="entry name" value="HAMP"/>
    <property type="match status" value="1"/>
</dbReference>
<dbReference type="InterPro" id="IPR003594">
    <property type="entry name" value="HATPase_dom"/>
</dbReference>
<dbReference type="PROSITE" id="PS50109">
    <property type="entry name" value="HIS_KIN"/>
    <property type="match status" value="1"/>
</dbReference>
<evidence type="ECO:0000313" key="16">
    <source>
        <dbReference type="Proteomes" id="UP000002941"/>
    </source>
</evidence>
<organism evidence="15 16">
    <name type="scientific">Actinomyces massiliensis F0489</name>
    <dbReference type="NCBI Taxonomy" id="1125718"/>
    <lineage>
        <taxon>Bacteria</taxon>
        <taxon>Bacillati</taxon>
        <taxon>Actinomycetota</taxon>
        <taxon>Actinomycetes</taxon>
        <taxon>Actinomycetales</taxon>
        <taxon>Actinomycetaceae</taxon>
        <taxon>Actinomyces</taxon>
    </lineage>
</organism>
<proteinExistence type="predicted"/>
<dbReference type="PATRIC" id="fig|1125718.3.peg.621"/>
<feature type="domain" description="HAMP" evidence="14">
    <location>
        <begin position="111"/>
        <end position="164"/>
    </location>
</feature>
<comment type="caution">
    <text evidence="15">The sequence shown here is derived from an EMBL/GenBank/DDBJ whole genome shotgun (WGS) entry which is preliminary data.</text>
</comment>
<sequence>MPRPASSSTPASPAAQSPRSRRLTIRARLTLTYAGLVTGSGAVLIALVYLYMSRFQVAIPEETTGIDGDDGDIYLQITLMSEFLNRMLAISLGVLALLALLSGAVGWVVAGRMLAPLSTMNEAARQAASGDLSRRLALTGPRDEIRDLANTYDHMLDSLESSLATYRRFAANASHELRTPLATARTMIDVTLADPNASAEQLRSLAERLRETNQANVETVDALLDLAEAQSGDIYREEVDLADVVATVLAQLAPEATERRVTLPEAPGDVAVLEGDPVLLRQAVSNLLRNAVRHNVPDGGVEIELAYAGDRVRLRLSNDGSPIPEERLESLREPFVRGAGRGRTRGDGHGLGLAIVSAVAAAHGGALELSANSSGGLTAVLDLPVRAGTDDALEPHEDAPGA</sequence>
<evidence type="ECO:0000256" key="5">
    <source>
        <dbReference type="ARBA" id="ARBA00022679"/>
    </source>
</evidence>
<evidence type="ECO:0000256" key="2">
    <source>
        <dbReference type="ARBA" id="ARBA00004236"/>
    </source>
</evidence>
<dbReference type="PROSITE" id="PS50885">
    <property type="entry name" value="HAMP"/>
    <property type="match status" value="1"/>
</dbReference>
<dbReference type="InterPro" id="IPR004358">
    <property type="entry name" value="Sig_transdc_His_kin-like_C"/>
</dbReference>
<dbReference type="EMBL" id="AKFT01000039">
    <property type="protein sequence ID" value="EJF46933.1"/>
    <property type="molecule type" value="Genomic_DNA"/>
</dbReference>
<evidence type="ECO:0000256" key="8">
    <source>
        <dbReference type="ARBA" id="ARBA00022989"/>
    </source>
</evidence>
<dbReference type="SMART" id="SM00304">
    <property type="entry name" value="HAMP"/>
    <property type="match status" value="1"/>
</dbReference>
<keyword evidence="7 15" id="KW-0418">Kinase</keyword>
<dbReference type="EC" id="2.7.13.3" evidence="3"/>
<dbReference type="SUPFAM" id="SSF55874">
    <property type="entry name" value="ATPase domain of HSP90 chaperone/DNA topoisomerase II/histidine kinase"/>
    <property type="match status" value="1"/>
</dbReference>
<feature type="transmembrane region" description="Helical" evidence="12">
    <location>
        <begin position="29"/>
        <end position="52"/>
    </location>
</feature>
<evidence type="ECO:0000256" key="1">
    <source>
        <dbReference type="ARBA" id="ARBA00000085"/>
    </source>
</evidence>
<feature type="domain" description="Histidine kinase" evidence="13">
    <location>
        <begin position="172"/>
        <end position="387"/>
    </location>
</feature>
<dbReference type="SMART" id="SM00387">
    <property type="entry name" value="HATPase_c"/>
    <property type="match status" value="1"/>
</dbReference>
<dbReference type="InterPro" id="IPR036097">
    <property type="entry name" value="HisK_dim/P_sf"/>
</dbReference>
<keyword evidence="16" id="KW-1185">Reference proteome</keyword>
<keyword evidence="5" id="KW-0808">Transferase</keyword>
<evidence type="ECO:0000259" key="13">
    <source>
        <dbReference type="PROSITE" id="PS50109"/>
    </source>
</evidence>
<dbReference type="Gene3D" id="3.30.565.10">
    <property type="entry name" value="Histidine kinase-like ATPase, C-terminal domain"/>
    <property type="match status" value="1"/>
</dbReference>
<evidence type="ECO:0000256" key="4">
    <source>
        <dbReference type="ARBA" id="ARBA00022553"/>
    </source>
</evidence>
<dbReference type="Gene3D" id="1.10.287.130">
    <property type="match status" value="1"/>
</dbReference>
<dbReference type="SMART" id="SM00388">
    <property type="entry name" value="HisKA"/>
    <property type="match status" value="1"/>
</dbReference>
<dbReference type="InterPro" id="IPR003661">
    <property type="entry name" value="HisK_dim/P_dom"/>
</dbReference>
<dbReference type="Gene3D" id="6.10.340.10">
    <property type="match status" value="1"/>
</dbReference>
<dbReference type="InterPro" id="IPR003660">
    <property type="entry name" value="HAMP_dom"/>
</dbReference>
<dbReference type="RefSeq" id="WP_008730176.1">
    <property type="nucleotide sequence ID" value="NZ_AKFT01000039.1"/>
</dbReference>
<feature type="compositionally biased region" description="Low complexity" evidence="11">
    <location>
        <begin position="1"/>
        <end position="18"/>
    </location>
</feature>
<evidence type="ECO:0000259" key="14">
    <source>
        <dbReference type="PROSITE" id="PS50885"/>
    </source>
</evidence>
<dbReference type="InterPro" id="IPR050428">
    <property type="entry name" value="TCS_sensor_his_kinase"/>
</dbReference>
<dbReference type="PANTHER" id="PTHR45436:SF5">
    <property type="entry name" value="SENSOR HISTIDINE KINASE TRCS"/>
    <property type="match status" value="1"/>
</dbReference>
<dbReference type="Pfam" id="PF00672">
    <property type="entry name" value="HAMP"/>
    <property type="match status" value="1"/>
</dbReference>
<gene>
    <name evidence="15" type="ORF">HMPREF1318_1731</name>
</gene>
<evidence type="ECO:0000256" key="12">
    <source>
        <dbReference type="SAM" id="Phobius"/>
    </source>
</evidence>
<name>J1HMW0_9ACTO</name>
<evidence type="ECO:0000256" key="10">
    <source>
        <dbReference type="ARBA" id="ARBA00023136"/>
    </source>
</evidence>
<feature type="region of interest" description="Disordered" evidence="11">
    <location>
        <begin position="1"/>
        <end position="20"/>
    </location>
</feature>
<dbReference type="PANTHER" id="PTHR45436">
    <property type="entry name" value="SENSOR HISTIDINE KINASE YKOH"/>
    <property type="match status" value="1"/>
</dbReference>
<dbReference type="SUPFAM" id="SSF158472">
    <property type="entry name" value="HAMP domain-like"/>
    <property type="match status" value="1"/>
</dbReference>
<evidence type="ECO:0000256" key="7">
    <source>
        <dbReference type="ARBA" id="ARBA00022777"/>
    </source>
</evidence>
<comment type="catalytic activity">
    <reaction evidence="1">
        <text>ATP + protein L-histidine = ADP + protein N-phospho-L-histidine.</text>
        <dbReference type="EC" id="2.7.13.3"/>
    </reaction>
</comment>
<dbReference type="Proteomes" id="UP000002941">
    <property type="component" value="Unassembled WGS sequence"/>
</dbReference>
<dbReference type="Pfam" id="PF00512">
    <property type="entry name" value="HisKA"/>
    <property type="match status" value="1"/>
</dbReference>
<dbReference type="OrthoDB" id="9786919at2"/>
<accession>J1HMW0</accession>
<dbReference type="CDD" id="cd00075">
    <property type="entry name" value="HATPase"/>
    <property type="match status" value="1"/>
</dbReference>
<evidence type="ECO:0000313" key="15">
    <source>
        <dbReference type="EMBL" id="EJF46933.1"/>
    </source>
</evidence>
<evidence type="ECO:0000256" key="3">
    <source>
        <dbReference type="ARBA" id="ARBA00012438"/>
    </source>
</evidence>